<comment type="caution">
    <text evidence="4">The sequence shown here is derived from an EMBL/GenBank/DDBJ whole genome shotgun (WGS) entry which is preliminary data.</text>
</comment>
<name>A0A4R2P8A1_RHOSA</name>
<protein>
    <submittedName>
        <fullName evidence="4">Phage terminase large subunit GpA-like protein</fullName>
    </submittedName>
</protein>
<accession>A0A4R2P8A1</accession>
<evidence type="ECO:0000259" key="3">
    <source>
        <dbReference type="Pfam" id="PF20454"/>
    </source>
</evidence>
<dbReference type="InterPro" id="IPR046453">
    <property type="entry name" value="GpA_ATPase"/>
</dbReference>
<sequence length="682" mass="75334">MTATPAARVTQYPAGRARLDEALTRVRRESLKPPPKLSLSQWARQHFKLSAETSAETGRFRPWGFQIGLLDAVTDPTVERITIKKSARVGYTKLIDAAVGYFIHQDPSPMVVVQPRVEDAEDYAKTEIAPMLRDCPALARIVGPVKGKDPNFTIRKKQFRNGATLSLLGASSPNEFRRLSVRVVAFDEVDAYPVDQDEGDQIQLGEKRTQGFWNRKIILGSTPTTKGQSRIDASWADSDQRVYEVACPHCGAWQRLEWGADKPYGLRWDKAEDGTPRPETAHYVCRAAGCVIEEAHKADMVAGGRWVATRPSRGHAGFHISALYSLFYNARWAVLVREFLEARDDPARLQVFVNTVLGETWETPADQEVDHSALAARRRADYRAGEVPATVGLLTAGVDTQDDRLEVEVTGWGYDEERWSIWHEVIVGDTASGEPWERLDAVLLHRWRRQDGASLVIQAAAVDTQGHRTQQAYGFCTARARRNVWGIRGAGQRNGRRGPVWPRKPSTRTKGGHPVYNIDPNTAKDELFPRFGLEAGPGACHFPADYDTEFFRQLTAERPVTERVRGQSVRRWRPRGGVRNEAWDCWVYAYAALCGLRQGGWSVNRVCAEQGAVAPTAAAAETGRAPSVAPVAASAGAGPVQAPASPVPVPHSPSALPTQAVASPQAGGRRTRGPRVVGRMRR</sequence>
<dbReference type="GO" id="GO:0016887">
    <property type="term" value="F:ATP hydrolysis activity"/>
    <property type="evidence" value="ECO:0007669"/>
    <property type="project" value="InterPro"/>
</dbReference>
<dbReference type="HAMAP" id="MF_04144">
    <property type="entry name" value="TERL_LAMBDA"/>
    <property type="match status" value="1"/>
</dbReference>
<dbReference type="PANTHER" id="PTHR34413:SF2">
    <property type="entry name" value="PROPHAGE TAIL FIBER ASSEMBLY PROTEIN HOMOLOG TFAE-RELATED"/>
    <property type="match status" value="1"/>
</dbReference>
<proteinExistence type="inferred from homology"/>
<dbReference type="EMBL" id="SLXO01000016">
    <property type="protein sequence ID" value="TCP30055.1"/>
    <property type="molecule type" value="Genomic_DNA"/>
</dbReference>
<gene>
    <name evidence="4" type="ORF">EV659_11620</name>
</gene>
<feature type="compositionally biased region" description="Low complexity" evidence="1">
    <location>
        <begin position="635"/>
        <end position="644"/>
    </location>
</feature>
<evidence type="ECO:0000256" key="1">
    <source>
        <dbReference type="SAM" id="MobiDB-lite"/>
    </source>
</evidence>
<evidence type="ECO:0000259" key="2">
    <source>
        <dbReference type="Pfam" id="PF05876"/>
    </source>
</evidence>
<feature type="domain" description="Terminase large subunit GpA endonuclease" evidence="3">
    <location>
        <begin position="315"/>
        <end position="594"/>
    </location>
</feature>
<evidence type="ECO:0000313" key="4">
    <source>
        <dbReference type="EMBL" id="TCP30055.1"/>
    </source>
</evidence>
<dbReference type="InterPro" id="IPR027417">
    <property type="entry name" value="P-loop_NTPase"/>
</dbReference>
<dbReference type="RefSeq" id="WP_132709566.1">
    <property type="nucleotide sequence ID" value="NZ_JACIGF010000016.1"/>
</dbReference>
<dbReference type="Pfam" id="PF05876">
    <property type="entry name" value="GpA_ATPase"/>
    <property type="match status" value="1"/>
</dbReference>
<dbReference type="OrthoDB" id="5181253at2"/>
<dbReference type="InterPro" id="IPR051220">
    <property type="entry name" value="TFA_Chaperone"/>
</dbReference>
<dbReference type="GO" id="GO:0005524">
    <property type="term" value="F:ATP binding"/>
    <property type="evidence" value="ECO:0007669"/>
    <property type="project" value="InterPro"/>
</dbReference>
<dbReference type="InterPro" id="IPR008866">
    <property type="entry name" value="Phage_lambda_GpA-like"/>
</dbReference>
<dbReference type="InterPro" id="IPR046454">
    <property type="entry name" value="GpA_endonuclease"/>
</dbReference>
<dbReference type="AlphaFoldDB" id="A0A4R2P8A1"/>
<dbReference type="GO" id="GO:0004519">
    <property type="term" value="F:endonuclease activity"/>
    <property type="evidence" value="ECO:0007669"/>
    <property type="project" value="InterPro"/>
</dbReference>
<feature type="region of interest" description="Disordered" evidence="1">
    <location>
        <begin position="635"/>
        <end position="682"/>
    </location>
</feature>
<organism evidence="4 5">
    <name type="scientific">Rhodothalassium salexigens DSM 2132</name>
    <dbReference type="NCBI Taxonomy" id="1188247"/>
    <lineage>
        <taxon>Bacteria</taxon>
        <taxon>Pseudomonadati</taxon>
        <taxon>Pseudomonadota</taxon>
        <taxon>Alphaproteobacteria</taxon>
        <taxon>Rhodothalassiales</taxon>
        <taxon>Rhodothalassiaceae</taxon>
        <taxon>Rhodothalassium</taxon>
    </lineage>
</organism>
<dbReference type="Gene3D" id="3.40.50.300">
    <property type="entry name" value="P-loop containing nucleotide triphosphate hydrolases"/>
    <property type="match status" value="1"/>
</dbReference>
<dbReference type="Proteomes" id="UP000295399">
    <property type="component" value="Unassembled WGS sequence"/>
</dbReference>
<evidence type="ECO:0000313" key="5">
    <source>
        <dbReference type="Proteomes" id="UP000295399"/>
    </source>
</evidence>
<dbReference type="Pfam" id="PF20454">
    <property type="entry name" value="GpA_nuclease"/>
    <property type="match status" value="1"/>
</dbReference>
<reference evidence="4 5" key="1">
    <citation type="submission" date="2019-03" db="EMBL/GenBank/DDBJ databases">
        <title>Genomic Encyclopedia of Type Strains, Phase IV (KMG-IV): sequencing the most valuable type-strain genomes for metagenomic binning, comparative biology and taxonomic classification.</title>
        <authorList>
            <person name="Goeker M."/>
        </authorList>
    </citation>
    <scope>NUCLEOTIDE SEQUENCE [LARGE SCALE GENOMIC DNA]</scope>
    <source>
        <strain evidence="4 5">DSM 2132</strain>
    </source>
</reference>
<keyword evidence="5" id="KW-1185">Reference proteome</keyword>
<feature type="region of interest" description="Disordered" evidence="1">
    <location>
        <begin position="492"/>
        <end position="512"/>
    </location>
</feature>
<dbReference type="PANTHER" id="PTHR34413">
    <property type="entry name" value="PROPHAGE TAIL FIBER ASSEMBLY PROTEIN HOMOLOG TFAE-RELATED-RELATED"/>
    <property type="match status" value="1"/>
</dbReference>
<feature type="domain" description="Phage terminase large subunit GpA ATPase" evidence="2">
    <location>
        <begin position="54"/>
        <end position="306"/>
    </location>
</feature>
<dbReference type="InParanoid" id="A0A4R2P8A1"/>
<feature type="compositionally biased region" description="Basic residues" evidence="1">
    <location>
        <begin position="669"/>
        <end position="682"/>
    </location>
</feature>